<keyword evidence="5" id="KW-0560">Oxidoreductase</keyword>
<dbReference type="SMART" id="SM00702">
    <property type="entry name" value="P4Hc"/>
    <property type="match status" value="1"/>
</dbReference>
<feature type="domain" description="Fe2OG dioxygenase" evidence="7">
    <location>
        <begin position="110"/>
        <end position="208"/>
    </location>
</feature>
<proteinExistence type="predicted"/>
<dbReference type="InterPro" id="IPR051559">
    <property type="entry name" value="HIF_prolyl_hydroxylases"/>
</dbReference>
<evidence type="ECO:0000256" key="3">
    <source>
        <dbReference type="ARBA" id="ARBA00022896"/>
    </source>
</evidence>
<dbReference type="Pfam" id="PF13640">
    <property type="entry name" value="2OG-FeII_Oxy_3"/>
    <property type="match status" value="1"/>
</dbReference>
<reference evidence="8 9" key="1">
    <citation type="submission" date="2019-03" db="EMBL/GenBank/DDBJ databases">
        <title>Genomic Encyclopedia of Type Strains, Phase IV (KMG-IV): sequencing the most valuable type-strain genomes for metagenomic binning, comparative biology and taxonomic classification.</title>
        <authorList>
            <person name="Goeker M."/>
        </authorList>
    </citation>
    <scope>NUCLEOTIDE SEQUENCE [LARGE SCALE GENOMIC DNA]</scope>
    <source>
        <strain evidence="8 9">DSM 100048</strain>
    </source>
</reference>
<sequence length="212" mass="24407">MPFFPVPPIVHIPDRLLEDLEHDGWTMSDDIIPAGLAHRLLSEGRQRWQQGQFHAATIGRTSTQQHNAAIRGDTICWIDEPSPYPDSAEFLQCAALLRQTLNRHFFLGLRHLECHFARYEPGAGYARHIDQHKNTGFRKISMVLYLNQDWQPGDGGELCIYDPDEPDREVRRIIPKMGRIALFRSDTIPHAVLPSGKTRWSLTGWFRNDTPF</sequence>
<evidence type="ECO:0000313" key="8">
    <source>
        <dbReference type="EMBL" id="TCV02750.1"/>
    </source>
</evidence>
<evidence type="ECO:0000256" key="6">
    <source>
        <dbReference type="ARBA" id="ARBA00023004"/>
    </source>
</evidence>
<keyword evidence="2" id="KW-0479">Metal-binding</keyword>
<evidence type="ECO:0000313" key="9">
    <source>
        <dbReference type="Proteomes" id="UP000294692"/>
    </source>
</evidence>
<dbReference type="InterPro" id="IPR006620">
    <property type="entry name" value="Pro_4_hyd_alph"/>
</dbReference>
<accession>A0A4V2VSK5</accession>
<gene>
    <name evidence="8" type="ORF">EV686_101207</name>
</gene>
<dbReference type="InterPro" id="IPR005123">
    <property type="entry name" value="Oxoglu/Fe-dep_dioxygenase_dom"/>
</dbReference>
<dbReference type="Proteomes" id="UP000294692">
    <property type="component" value="Unassembled WGS sequence"/>
</dbReference>
<dbReference type="PANTHER" id="PTHR12907:SF26">
    <property type="entry name" value="HIF PROLYL HYDROXYLASE, ISOFORM C"/>
    <property type="match status" value="1"/>
</dbReference>
<keyword evidence="6" id="KW-0408">Iron</keyword>
<dbReference type="GO" id="GO:0031418">
    <property type="term" value="F:L-ascorbic acid binding"/>
    <property type="evidence" value="ECO:0007669"/>
    <property type="project" value="UniProtKB-KW"/>
</dbReference>
<keyword evidence="9" id="KW-1185">Reference proteome</keyword>
<comment type="caution">
    <text evidence="8">The sequence shown here is derived from an EMBL/GenBank/DDBJ whole genome shotgun (WGS) entry which is preliminary data.</text>
</comment>
<dbReference type="PANTHER" id="PTHR12907">
    <property type="entry name" value="EGL NINE HOMOLOG-RELATED"/>
    <property type="match status" value="1"/>
</dbReference>
<evidence type="ECO:0000259" key="7">
    <source>
        <dbReference type="PROSITE" id="PS51471"/>
    </source>
</evidence>
<evidence type="ECO:0000256" key="1">
    <source>
        <dbReference type="ARBA" id="ARBA00001961"/>
    </source>
</evidence>
<name>A0A4V2VSK5_9BURK</name>
<evidence type="ECO:0000256" key="4">
    <source>
        <dbReference type="ARBA" id="ARBA00022964"/>
    </source>
</evidence>
<dbReference type="PROSITE" id="PS51471">
    <property type="entry name" value="FE2OG_OXY"/>
    <property type="match status" value="1"/>
</dbReference>
<dbReference type="AlphaFoldDB" id="A0A4V2VSK5"/>
<comment type="cofactor">
    <cofactor evidence="1">
        <name>L-ascorbate</name>
        <dbReference type="ChEBI" id="CHEBI:38290"/>
    </cofactor>
</comment>
<keyword evidence="3" id="KW-0847">Vitamin C</keyword>
<dbReference type="InterPro" id="IPR044862">
    <property type="entry name" value="Pro_4_hyd_alph_FE2OG_OXY"/>
</dbReference>
<dbReference type="GO" id="GO:0071456">
    <property type="term" value="P:cellular response to hypoxia"/>
    <property type="evidence" value="ECO:0007669"/>
    <property type="project" value="TreeGrafter"/>
</dbReference>
<dbReference type="GO" id="GO:0008198">
    <property type="term" value="F:ferrous iron binding"/>
    <property type="evidence" value="ECO:0007669"/>
    <property type="project" value="TreeGrafter"/>
</dbReference>
<dbReference type="EMBL" id="SMBX01000001">
    <property type="protein sequence ID" value="TCV02750.1"/>
    <property type="molecule type" value="Genomic_DNA"/>
</dbReference>
<dbReference type="Gene3D" id="2.60.120.620">
    <property type="entry name" value="q2cbj1_9rhob like domain"/>
    <property type="match status" value="1"/>
</dbReference>
<evidence type="ECO:0000256" key="5">
    <source>
        <dbReference type="ARBA" id="ARBA00023002"/>
    </source>
</evidence>
<keyword evidence="4" id="KW-0223">Dioxygenase</keyword>
<evidence type="ECO:0000256" key="2">
    <source>
        <dbReference type="ARBA" id="ARBA00022723"/>
    </source>
</evidence>
<protein>
    <submittedName>
        <fullName evidence="8">SM-20-related protein</fullName>
    </submittedName>
</protein>
<organism evidence="8 9">
    <name type="scientific">Paracandidimonas soli</name>
    <dbReference type="NCBI Taxonomy" id="1917182"/>
    <lineage>
        <taxon>Bacteria</taxon>
        <taxon>Pseudomonadati</taxon>
        <taxon>Pseudomonadota</taxon>
        <taxon>Betaproteobacteria</taxon>
        <taxon>Burkholderiales</taxon>
        <taxon>Alcaligenaceae</taxon>
        <taxon>Paracandidimonas</taxon>
    </lineage>
</organism>
<dbReference type="GO" id="GO:0031543">
    <property type="term" value="F:peptidyl-proline dioxygenase activity"/>
    <property type="evidence" value="ECO:0007669"/>
    <property type="project" value="TreeGrafter"/>
</dbReference>